<dbReference type="AlphaFoldDB" id="A0A090QSY3"/>
<dbReference type="EMBL" id="BBMN01000007">
    <property type="protein sequence ID" value="GAL05383.1"/>
    <property type="molecule type" value="Genomic_DNA"/>
</dbReference>
<reference evidence="1 2" key="1">
    <citation type="journal article" date="2014" name="Genome Announc.">
        <title>Draft Genome Sequences of Two Vibrionaceae Species, Vibrio ponticus C121 and Photobacterium aphoticum C119, Isolated as Coral Reef Microbiota.</title>
        <authorList>
            <person name="Al-saari N."/>
            <person name="Meirelles P.M."/>
            <person name="Mino S."/>
            <person name="Suda W."/>
            <person name="Oshima K."/>
            <person name="Hattori M."/>
            <person name="Ohkuma M."/>
            <person name="Thompson F.L."/>
            <person name="Gomez-Gil B."/>
            <person name="Sawabe T."/>
            <person name="Sawabe T."/>
        </authorList>
    </citation>
    <scope>NUCLEOTIDE SEQUENCE [LARGE SCALE GENOMIC DNA]</scope>
    <source>
        <strain evidence="1 2">JCM 19237</strain>
    </source>
</reference>
<organism evidence="1 2">
    <name type="scientific">Photobacterium aphoticum</name>
    <dbReference type="NCBI Taxonomy" id="754436"/>
    <lineage>
        <taxon>Bacteria</taxon>
        <taxon>Pseudomonadati</taxon>
        <taxon>Pseudomonadota</taxon>
        <taxon>Gammaproteobacteria</taxon>
        <taxon>Vibrionales</taxon>
        <taxon>Vibrionaceae</taxon>
        <taxon>Photobacterium</taxon>
    </lineage>
</organism>
<evidence type="ECO:0000313" key="2">
    <source>
        <dbReference type="Proteomes" id="UP000029227"/>
    </source>
</evidence>
<accession>A0A090QSY3</accession>
<gene>
    <name evidence="1" type="ORF">JCM19237_473</name>
</gene>
<comment type="caution">
    <text evidence="1">The sequence shown here is derived from an EMBL/GenBank/DDBJ whole genome shotgun (WGS) entry which is preliminary data.</text>
</comment>
<evidence type="ECO:0000313" key="1">
    <source>
        <dbReference type="EMBL" id="GAL05383.1"/>
    </source>
</evidence>
<protein>
    <submittedName>
        <fullName evidence="1">Uncharacterized protein</fullName>
    </submittedName>
</protein>
<proteinExistence type="predicted"/>
<sequence length="42" mass="4516">MWVGDDANRSWCGPHSTKTGVACFIDNGGHPLSEKADLLCIL</sequence>
<dbReference type="Proteomes" id="UP000029227">
    <property type="component" value="Unassembled WGS sequence"/>
</dbReference>
<name>A0A090QSY3_9GAMM</name>